<accession>A0A4R6RZ34</accession>
<proteinExistence type="predicted"/>
<evidence type="ECO:0000313" key="2">
    <source>
        <dbReference type="Proteomes" id="UP000295601"/>
    </source>
</evidence>
<dbReference type="Proteomes" id="UP000295601">
    <property type="component" value="Unassembled WGS sequence"/>
</dbReference>
<protein>
    <submittedName>
        <fullName evidence="1">Uncharacterized protein</fullName>
    </submittedName>
</protein>
<dbReference type="RefSeq" id="WP_133616617.1">
    <property type="nucleotide sequence ID" value="NZ_SNYA01000004.1"/>
</dbReference>
<organism evidence="1 2">
    <name type="scientific">Leucobacter luti</name>
    <dbReference type="NCBI Taxonomy" id="340320"/>
    <lineage>
        <taxon>Bacteria</taxon>
        <taxon>Bacillati</taxon>
        <taxon>Actinomycetota</taxon>
        <taxon>Actinomycetes</taxon>
        <taxon>Micrococcales</taxon>
        <taxon>Microbacteriaceae</taxon>
        <taxon>Leucobacter</taxon>
    </lineage>
</organism>
<name>A0A4R6RZ34_9MICO</name>
<comment type="caution">
    <text evidence="1">The sequence shown here is derived from an EMBL/GenBank/DDBJ whole genome shotgun (WGS) entry which is preliminary data.</text>
</comment>
<evidence type="ECO:0000313" key="1">
    <source>
        <dbReference type="EMBL" id="TDP92390.1"/>
    </source>
</evidence>
<dbReference type="EMBL" id="SNYA01000004">
    <property type="protein sequence ID" value="TDP92390.1"/>
    <property type="molecule type" value="Genomic_DNA"/>
</dbReference>
<keyword evidence="2" id="KW-1185">Reference proteome</keyword>
<gene>
    <name evidence="1" type="ORF">EDF62_1597</name>
</gene>
<reference evidence="1 2" key="1">
    <citation type="submission" date="2019-03" db="EMBL/GenBank/DDBJ databases">
        <title>Genomic analyses of the natural microbiome of Caenorhabditis elegans.</title>
        <authorList>
            <person name="Samuel B."/>
        </authorList>
    </citation>
    <scope>NUCLEOTIDE SEQUENCE [LARGE SCALE GENOMIC DNA]</scope>
    <source>
        <strain evidence="1 2">JUb18</strain>
    </source>
</reference>
<sequence>MSQLFTNPVEAVREPSDYLALLREAEEQRLLARAECVPLKARWRRSWRPDEIIGLAEKYSAGLVSVSSGPHSDERRAVNFLRHERTAYDRLVSFPVGLQHGIHGSYESVYLVIKQRVHEKISADFPWLEMESMIQLEEAAEAVASGRRSAYVGS</sequence>
<dbReference type="AlphaFoldDB" id="A0A4R6RZ34"/>